<evidence type="ECO:0000259" key="3">
    <source>
        <dbReference type="PROSITE" id="PS50893"/>
    </source>
</evidence>
<organism evidence="4 5">
    <name type="scientific">Flintibacter faecis</name>
    <dbReference type="NCBI Taxonomy" id="2763047"/>
    <lineage>
        <taxon>Bacteria</taxon>
        <taxon>Bacillati</taxon>
        <taxon>Bacillota</taxon>
        <taxon>Clostridia</taxon>
        <taxon>Eubacteriales</taxon>
        <taxon>Flintibacter</taxon>
    </lineage>
</organism>
<proteinExistence type="predicted"/>
<dbReference type="Gene3D" id="3.40.50.300">
    <property type="entry name" value="P-loop containing nucleotide triphosphate hydrolases"/>
    <property type="match status" value="1"/>
</dbReference>
<comment type="caution">
    <text evidence="4">The sequence shown here is derived from an EMBL/GenBank/DDBJ whole genome shotgun (WGS) entry which is preliminary data.</text>
</comment>
<evidence type="ECO:0000313" key="4">
    <source>
        <dbReference type="EMBL" id="MBC5717749.1"/>
    </source>
</evidence>
<feature type="domain" description="ABC transporter" evidence="3">
    <location>
        <begin position="2"/>
        <end position="231"/>
    </location>
</feature>
<reference evidence="4" key="1">
    <citation type="submission" date="2020-08" db="EMBL/GenBank/DDBJ databases">
        <title>Genome public.</title>
        <authorList>
            <person name="Liu C."/>
            <person name="Sun Q."/>
        </authorList>
    </citation>
    <scope>NUCLEOTIDE SEQUENCE</scope>
    <source>
        <strain evidence="4">BX5</strain>
    </source>
</reference>
<dbReference type="PROSITE" id="PS50893">
    <property type="entry name" value="ABC_TRANSPORTER_2"/>
    <property type="match status" value="1"/>
</dbReference>
<dbReference type="InterPro" id="IPR003593">
    <property type="entry name" value="AAA+_ATPase"/>
</dbReference>
<dbReference type="Pfam" id="PF00005">
    <property type="entry name" value="ABC_tran"/>
    <property type="match status" value="1"/>
</dbReference>
<dbReference type="AlphaFoldDB" id="A0A8J6M1Z3"/>
<dbReference type="InterPro" id="IPR050334">
    <property type="entry name" value="Molybdenum_import_ModC"/>
</dbReference>
<dbReference type="Proteomes" id="UP000602260">
    <property type="component" value="Unassembled WGS sequence"/>
</dbReference>
<keyword evidence="1" id="KW-0547">Nucleotide-binding</keyword>
<dbReference type="GO" id="GO:0005524">
    <property type="term" value="F:ATP binding"/>
    <property type="evidence" value="ECO:0007669"/>
    <property type="project" value="UniProtKB-KW"/>
</dbReference>
<dbReference type="SUPFAM" id="SSF52540">
    <property type="entry name" value="P-loop containing nucleoside triphosphate hydrolases"/>
    <property type="match status" value="1"/>
</dbReference>
<evidence type="ECO:0000313" key="5">
    <source>
        <dbReference type="Proteomes" id="UP000602260"/>
    </source>
</evidence>
<dbReference type="EMBL" id="JACOPN010000007">
    <property type="protein sequence ID" value="MBC5717749.1"/>
    <property type="molecule type" value="Genomic_DNA"/>
</dbReference>
<name>A0A8J6M1Z3_9FIRM</name>
<dbReference type="GO" id="GO:0016887">
    <property type="term" value="F:ATP hydrolysis activity"/>
    <property type="evidence" value="ECO:0007669"/>
    <property type="project" value="InterPro"/>
</dbReference>
<keyword evidence="2 4" id="KW-0067">ATP-binding</keyword>
<dbReference type="SMART" id="SM00382">
    <property type="entry name" value="AAA"/>
    <property type="match status" value="1"/>
</dbReference>
<evidence type="ECO:0000256" key="1">
    <source>
        <dbReference type="ARBA" id="ARBA00022741"/>
    </source>
</evidence>
<sequence>MELIVDIKKYLRDFTLESRFSAGEGVTGLLGASGCGKSLTLKCIAGVERPDEGYIELDGRVLFDSAKGVDLLPQKRQVGYLFQSYALFPNMTVEQNIAAGAADRKNRREEARHLAETFGLTPCLERYPRQISGGQQQRTALARILASRPRALLLDEPFSALDSYLKWQIEMDLMSRLDRFGGPVLLVTHSRDEVCRQCCRVCVMDRGRSQPMQSAEQLLRAPQTLSAARLSGCENLTPVRLGEDGSLLVPDWGLALRQTAPLPEKTAYLGVRAGQLRLADGPGEDCFLCRVLRRVAGQGADTLLLRPTGAAADAVSLRMEMSIGTEKDAELGAALWVRLPEESRLFLRDE</sequence>
<dbReference type="InterPro" id="IPR003439">
    <property type="entry name" value="ABC_transporter-like_ATP-bd"/>
</dbReference>
<keyword evidence="5" id="KW-1185">Reference proteome</keyword>
<protein>
    <submittedName>
        <fullName evidence="4">ATP-binding cassette domain-containing protein</fullName>
    </submittedName>
</protein>
<gene>
    <name evidence="4" type="ORF">H8S55_10505</name>
</gene>
<evidence type="ECO:0000256" key="2">
    <source>
        <dbReference type="ARBA" id="ARBA00022840"/>
    </source>
</evidence>
<dbReference type="PANTHER" id="PTHR43514">
    <property type="entry name" value="ABC TRANSPORTER I FAMILY MEMBER 10"/>
    <property type="match status" value="1"/>
</dbReference>
<dbReference type="RefSeq" id="WP_186878932.1">
    <property type="nucleotide sequence ID" value="NZ_JACOPN010000007.1"/>
</dbReference>
<dbReference type="PANTHER" id="PTHR43514:SF1">
    <property type="entry name" value="SULFATE_THIOSULFATE IMPORT ATP-BINDING PROTEIN CYSA"/>
    <property type="match status" value="1"/>
</dbReference>
<accession>A0A8J6M1Z3</accession>
<dbReference type="InterPro" id="IPR027417">
    <property type="entry name" value="P-loop_NTPase"/>
</dbReference>